<dbReference type="Gene3D" id="3.40.50.2300">
    <property type="match status" value="1"/>
</dbReference>
<dbReference type="PRINTS" id="PR00719">
    <property type="entry name" value="LMWPTPASE"/>
</dbReference>
<feature type="active site" description="Proton donor" evidence="5">
    <location>
        <position position="143"/>
    </location>
</feature>
<dbReference type="Pfam" id="PF01451">
    <property type="entry name" value="LMWPc"/>
    <property type="match status" value="1"/>
</dbReference>
<evidence type="ECO:0000313" key="7">
    <source>
        <dbReference type="EMBL" id="GEB17269.1"/>
    </source>
</evidence>
<keyword evidence="8" id="KW-1185">Reference proteome</keyword>
<dbReference type="EC" id="3.1.3.48" evidence="2"/>
<feature type="active site" evidence="5">
    <location>
        <position position="26"/>
    </location>
</feature>
<evidence type="ECO:0000259" key="6">
    <source>
        <dbReference type="SMART" id="SM00226"/>
    </source>
</evidence>
<dbReference type="AlphaFoldDB" id="A0A4Y3NEY4"/>
<dbReference type="GO" id="GO:0004725">
    <property type="term" value="F:protein tyrosine phosphatase activity"/>
    <property type="evidence" value="ECO:0007669"/>
    <property type="project" value="UniProtKB-EC"/>
</dbReference>
<gene>
    <name evidence="7" type="ORF">AAU01_00240</name>
</gene>
<dbReference type="InterPro" id="IPR023485">
    <property type="entry name" value="Ptyr_pPase"/>
</dbReference>
<name>A0A4Y3NEY4_PAEAU</name>
<dbReference type="InterPro" id="IPR036196">
    <property type="entry name" value="Ptyr_pPase_sf"/>
</dbReference>
<evidence type="ECO:0000256" key="4">
    <source>
        <dbReference type="ARBA" id="ARBA00022912"/>
    </source>
</evidence>
<comment type="similarity">
    <text evidence="1">Belongs to the low molecular weight phosphotyrosine protein phosphatase family.</text>
</comment>
<comment type="caution">
    <text evidence="7">The sequence shown here is derived from an EMBL/GenBank/DDBJ whole genome shotgun (WGS) entry which is preliminary data.</text>
</comment>
<evidence type="ECO:0000256" key="3">
    <source>
        <dbReference type="ARBA" id="ARBA00022801"/>
    </source>
</evidence>
<dbReference type="SMART" id="SM00226">
    <property type="entry name" value="LMWPc"/>
    <property type="match status" value="1"/>
</dbReference>
<evidence type="ECO:0000313" key="8">
    <source>
        <dbReference type="Proteomes" id="UP000317715"/>
    </source>
</evidence>
<evidence type="ECO:0000256" key="5">
    <source>
        <dbReference type="PIRSR" id="PIRSR617867-1"/>
    </source>
</evidence>
<evidence type="ECO:0000256" key="2">
    <source>
        <dbReference type="ARBA" id="ARBA00013064"/>
    </source>
</evidence>
<reference evidence="7 8" key="1">
    <citation type="submission" date="2019-06" db="EMBL/GenBank/DDBJ databases">
        <title>Whole genome shotgun sequence of Paenarthrobacter aurescens NBRC 12136.</title>
        <authorList>
            <person name="Hosoyama A."/>
            <person name="Uohara A."/>
            <person name="Ohji S."/>
            <person name="Ichikawa N."/>
        </authorList>
    </citation>
    <scope>NUCLEOTIDE SEQUENCE [LARGE SCALE GENOMIC DNA]</scope>
    <source>
        <strain evidence="7 8">NBRC 12136</strain>
    </source>
</reference>
<dbReference type="InterPro" id="IPR017867">
    <property type="entry name" value="Tyr_phospatase_low_mol_wt"/>
</dbReference>
<protein>
    <recommendedName>
        <fullName evidence="2">protein-tyrosine-phosphatase</fullName>
        <ecNumber evidence="2">3.1.3.48</ecNumber>
    </recommendedName>
</protein>
<feature type="domain" description="Phosphotyrosine protein phosphatase I" evidence="6">
    <location>
        <begin position="14"/>
        <end position="169"/>
    </location>
</feature>
<dbReference type="PANTHER" id="PTHR11717:SF7">
    <property type="entry name" value="LOW MOLECULAR WEIGHT PHOSPHOTYROSINE PROTEIN PHOSPHATASE"/>
    <property type="match status" value="1"/>
</dbReference>
<feature type="active site" description="Nucleophile" evidence="5">
    <location>
        <position position="20"/>
    </location>
</feature>
<dbReference type="Proteomes" id="UP000317715">
    <property type="component" value="Unassembled WGS sequence"/>
</dbReference>
<organism evidence="7 8">
    <name type="scientific">Paenarthrobacter aurescens</name>
    <name type="common">Arthrobacter aurescens</name>
    <dbReference type="NCBI Taxonomy" id="43663"/>
    <lineage>
        <taxon>Bacteria</taxon>
        <taxon>Bacillati</taxon>
        <taxon>Actinomycetota</taxon>
        <taxon>Actinomycetes</taxon>
        <taxon>Micrococcales</taxon>
        <taxon>Micrococcaceae</taxon>
        <taxon>Paenarthrobacter</taxon>
    </lineage>
</organism>
<proteinExistence type="inferred from homology"/>
<dbReference type="CDD" id="cd16343">
    <property type="entry name" value="LMWPTP"/>
    <property type="match status" value="1"/>
</dbReference>
<keyword evidence="3" id="KW-0378">Hydrolase</keyword>
<sequence>MNHACCMYSTTSPYRIITVCTGNICRSPMAALMLTEAFEAEGLGELVVVDSAGTTGYEVGHPIDPRAARVLTAQHLASEDHVAREWRREWYAERDLILALDVDHFGWLQEGASDHTALRKVRMLRSFDPHMAGRSSLDLGIEDPWYGGHTDFDNTWTLIKAAIPGIVQHVKAAITASQNAQADEPQQVTSMT</sequence>
<dbReference type="EMBL" id="BJMD01000001">
    <property type="protein sequence ID" value="GEB17269.1"/>
    <property type="molecule type" value="Genomic_DNA"/>
</dbReference>
<dbReference type="SUPFAM" id="SSF52788">
    <property type="entry name" value="Phosphotyrosine protein phosphatases I"/>
    <property type="match status" value="1"/>
</dbReference>
<evidence type="ECO:0000256" key="1">
    <source>
        <dbReference type="ARBA" id="ARBA00011063"/>
    </source>
</evidence>
<dbReference type="PANTHER" id="PTHR11717">
    <property type="entry name" value="LOW MOLECULAR WEIGHT PROTEIN TYROSINE PHOSPHATASE"/>
    <property type="match status" value="1"/>
</dbReference>
<dbReference type="InterPro" id="IPR050438">
    <property type="entry name" value="LMW_PTPase"/>
</dbReference>
<keyword evidence="4" id="KW-0904">Protein phosphatase</keyword>
<accession>A0A4Y3NEY4</accession>